<feature type="transmembrane region" description="Helical" evidence="6">
    <location>
        <begin position="77"/>
        <end position="94"/>
    </location>
</feature>
<gene>
    <name evidence="8" type="ORF">FC093_22390</name>
</gene>
<dbReference type="InterPro" id="IPR050638">
    <property type="entry name" value="AA-Vitamin_Transporters"/>
</dbReference>
<feature type="transmembrane region" description="Helical" evidence="6">
    <location>
        <begin position="273"/>
        <end position="292"/>
    </location>
</feature>
<dbReference type="PANTHER" id="PTHR32322">
    <property type="entry name" value="INNER MEMBRANE TRANSPORTER"/>
    <property type="match status" value="1"/>
</dbReference>
<evidence type="ECO:0000313" key="8">
    <source>
        <dbReference type="EMBL" id="TKK64461.1"/>
    </source>
</evidence>
<evidence type="ECO:0000256" key="5">
    <source>
        <dbReference type="ARBA" id="ARBA00023136"/>
    </source>
</evidence>
<dbReference type="AlphaFoldDB" id="A0A4U3KQM3"/>
<comment type="subcellular location">
    <subcellularLocation>
        <location evidence="1">Cell membrane</location>
        <topology evidence="1">Multi-pass membrane protein</topology>
    </subcellularLocation>
</comment>
<evidence type="ECO:0000259" key="7">
    <source>
        <dbReference type="Pfam" id="PF00892"/>
    </source>
</evidence>
<dbReference type="InterPro" id="IPR037185">
    <property type="entry name" value="EmrE-like"/>
</dbReference>
<evidence type="ECO:0000256" key="4">
    <source>
        <dbReference type="ARBA" id="ARBA00022989"/>
    </source>
</evidence>
<dbReference type="OrthoDB" id="3180815at2"/>
<dbReference type="RefSeq" id="WP_137264055.1">
    <property type="nucleotide sequence ID" value="NZ_SZQL01000033.1"/>
</dbReference>
<keyword evidence="3 6" id="KW-0812">Transmembrane</keyword>
<feature type="domain" description="EamA" evidence="7">
    <location>
        <begin position="7"/>
        <end position="144"/>
    </location>
</feature>
<keyword evidence="5 6" id="KW-0472">Membrane</keyword>
<evidence type="ECO:0000313" key="9">
    <source>
        <dbReference type="Proteomes" id="UP000305848"/>
    </source>
</evidence>
<sequence length="298" mass="32217">MKNKVLKGSIFIAVGASSYGMLATFVKIAYREGFSTADVTLSQFSLGFAGLFILTLLRKREPVSKTGIPGIKSIFKLIVAGTSLGLTSIFYYQAVQYIPVSVGIVLLMQTVWMGVIVEMVLHKKPPGLLNIISVFIILAGTILATNVLKQSVSINQTGIGWGMMAALTYTATMYSSNNVALQFPPLKRSLYMILGGLIIILVIFHSSLSPDFSYKIFLGWGLLIALFGTILPPLLFTRGMPLTGIGLGAIIASIEIPVAVIMAHLVLKESVSLFQWMGVILILLAVVLMNIGQRKNAM</sequence>
<keyword evidence="9" id="KW-1185">Reference proteome</keyword>
<dbReference type="InterPro" id="IPR000620">
    <property type="entry name" value="EamA_dom"/>
</dbReference>
<accession>A0A4U3KQM3</accession>
<reference evidence="8 9" key="1">
    <citation type="submission" date="2019-05" db="EMBL/GenBank/DDBJ databases">
        <title>Panacibacter sp. strain 17mud1-8 Genome sequencing and assembly.</title>
        <authorList>
            <person name="Chhetri G."/>
        </authorList>
    </citation>
    <scope>NUCLEOTIDE SEQUENCE [LARGE SCALE GENOMIC DNA]</scope>
    <source>
        <strain evidence="8 9">17mud1-8</strain>
    </source>
</reference>
<organism evidence="8 9">
    <name type="scientific">Ilyomonas limi</name>
    <dbReference type="NCBI Taxonomy" id="2575867"/>
    <lineage>
        <taxon>Bacteria</taxon>
        <taxon>Pseudomonadati</taxon>
        <taxon>Bacteroidota</taxon>
        <taxon>Chitinophagia</taxon>
        <taxon>Chitinophagales</taxon>
        <taxon>Chitinophagaceae</taxon>
        <taxon>Ilyomonas</taxon>
    </lineage>
</organism>
<feature type="transmembrane region" description="Helical" evidence="6">
    <location>
        <begin position="189"/>
        <end position="208"/>
    </location>
</feature>
<comment type="caution">
    <text evidence="8">The sequence shown here is derived from an EMBL/GenBank/DDBJ whole genome shotgun (WGS) entry which is preliminary data.</text>
</comment>
<dbReference type="Proteomes" id="UP000305848">
    <property type="component" value="Unassembled WGS sequence"/>
</dbReference>
<dbReference type="SUPFAM" id="SSF103481">
    <property type="entry name" value="Multidrug resistance efflux transporter EmrE"/>
    <property type="match status" value="2"/>
</dbReference>
<dbReference type="Pfam" id="PF00892">
    <property type="entry name" value="EamA"/>
    <property type="match status" value="2"/>
</dbReference>
<dbReference type="GO" id="GO:0005886">
    <property type="term" value="C:plasma membrane"/>
    <property type="evidence" value="ECO:0007669"/>
    <property type="project" value="UniProtKB-SubCell"/>
</dbReference>
<evidence type="ECO:0000256" key="2">
    <source>
        <dbReference type="ARBA" id="ARBA00022475"/>
    </source>
</evidence>
<name>A0A4U3KQM3_9BACT</name>
<feature type="transmembrane region" description="Helical" evidence="6">
    <location>
        <begin position="159"/>
        <end position="177"/>
    </location>
</feature>
<feature type="transmembrane region" description="Helical" evidence="6">
    <location>
        <begin position="36"/>
        <end position="57"/>
    </location>
</feature>
<feature type="transmembrane region" description="Helical" evidence="6">
    <location>
        <begin position="128"/>
        <end position="147"/>
    </location>
</feature>
<evidence type="ECO:0000256" key="1">
    <source>
        <dbReference type="ARBA" id="ARBA00004651"/>
    </source>
</evidence>
<keyword evidence="2" id="KW-1003">Cell membrane</keyword>
<proteinExistence type="predicted"/>
<evidence type="ECO:0000256" key="3">
    <source>
        <dbReference type="ARBA" id="ARBA00022692"/>
    </source>
</evidence>
<feature type="domain" description="EamA" evidence="7">
    <location>
        <begin position="157"/>
        <end position="290"/>
    </location>
</feature>
<feature type="transmembrane region" description="Helical" evidence="6">
    <location>
        <begin position="9"/>
        <end position="30"/>
    </location>
</feature>
<feature type="transmembrane region" description="Helical" evidence="6">
    <location>
        <begin position="247"/>
        <end position="267"/>
    </location>
</feature>
<protein>
    <submittedName>
        <fullName evidence="8">EamA/RhaT family transporter</fullName>
    </submittedName>
</protein>
<dbReference type="EMBL" id="SZQL01000033">
    <property type="protein sequence ID" value="TKK64461.1"/>
    <property type="molecule type" value="Genomic_DNA"/>
</dbReference>
<feature type="transmembrane region" description="Helical" evidence="6">
    <location>
        <begin position="100"/>
        <end position="121"/>
    </location>
</feature>
<keyword evidence="4 6" id="KW-1133">Transmembrane helix</keyword>
<evidence type="ECO:0000256" key="6">
    <source>
        <dbReference type="SAM" id="Phobius"/>
    </source>
</evidence>
<feature type="transmembrane region" description="Helical" evidence="6">
    <location>
        <begin position="214"/>
        <end position="235"/>
    </location>
</feature>
<dbReference type="PANTHER" id="PTHR32322:SF18">
    <property type="entry name" value="S-ADENOSYLMETHIONINE_S-ADENOSYLHOMOCYSTEINE TRANSPORTER"/>
    <property type="match status" value="1"/>
</dbReference>